<feature type="region of interest" description="Disordered" evidence="1">
    <location>
        <begin position="15"/>
        <end position="46"/>
    </location>
</feature>
<evidence type="ECO:0000313" key="5">
    <source>
        <dbReference type="Proteomes" id="UP000499080"/>
    </source>
</evidence>
<organism evidence="4 5">
    <name type="scientific">Araneus ventricosus</name>
    <name type="common">Orbweaver spider</name>
    <name type="synonym">Epeira ventricosa</name>
    <dbReference type="NCBI Taxonomy" id="182803"/>
    <lineage>
        <taxon>Eukaryota</taxon>
        <taxon>Metazoa</taxon>
        <taxon>Ecdysozoa</taxon>
        <taxon>Arthropoda</taxon>
        <taxon>Chelicerata</taxon>
        <taxon>Arachnida</taxon>
        <taxon>Araneae</taxon>
        <taxon>Araneomorphae</taxon>
        <taxon>Entelegynae</taxon>
        <taxon>Araneoidea</taxon>
        <taxon>Araneidae</taxon>
        <taxon>Araneus</taxon>
    </lineage>
</organism>
<keyword evidence="5" id="KW-1185">Reference proteome</keyword>
<sequence>MMEDNTELLPDVYEVESEEEGHISIDYSSSSDEEMETKGNLPDIMKSKDEKSYGKINRPYGEQDDEQVFIQKVVPETDQLYVRYASTGKRICIIKAVDGTSITAFCVHECEGSNRMGSRPRRYIFTGHSNGAIQMWDLTTALDLAAKGELSSNLTGGPSPLEMIRLLDQCDLTNSHCSTPCISPSVGNAGTSTRLKASNVAFLCHQAKSLSEKEASEVDQEETVVHY</sequence>
<dbReference type="PANTHER" id="PTHR15859">
    <property type="entry name" value="SETA BINDING PROTEIN 1"/>
    <property type="match status" value="1"/>
</dbReference>
<evidence type="ECO:0000313" key="3">
    <source>
        <dbReference type="EMBL" id="GBN51010.1"/>
    </source>
</evidence>
<gene>
    <name evidence="4" type="primary">KCTD3_2</name>
    <name evidence="2" type="synonym">KCTD3_1</name>
    <name evidence="3" type="synonym">KCTD3_3</name>
    <name evidence="3" type="ORF">AVEN_226569_1</name>
    <name evidence="2" type="ORF">AVEN_270142_1</name>
    <name evidence="4" type="ORF">AVEN_59855_1</name>
</gene>
<dbReference type="AlphaFoldDB" id="A0A4Y2PJB3"/>
<dbReference type="InterPro" id="IPR047876">
    <property type="entry name" value="SHKBP1/KCTD3"/>
</dbReference>
<name>A0A4Y2PJB3_ARAVE</name>
<reference evidence="4 5" key="1">
    <citation type="journal article" date="2019" name="Sci. Rep.">
        <title>Orb-weaving spider Araneus ventricosus genome elucidates the spidroin gene catalogue.</title>
        <authorList>
            <person name="Kono N."/>
            <person name="Nakamura H."/>
            <person name="Ohtoshi R."/>
            <person name="Moran D.A.P."/>
            <person name="Shinohara A."/>
            <person name="Yoshida Y."/>
            <person name="Fujiwara M."/>
            <person name="Mori M."/>
            <person name="Tomita M."/>
            <person name="Arakawa K."/>
        </authorList>
    </citation>
    <scope>NUCLEOTIDE SEQUENCE [LARGE SCALE GENOMIC DNA]</scope>
</reference>
<dbReference type="Proteomes" id="UP000499080">
    <property type="component" value="Unassembled WGS sequence"/>
</dbReference>
<protein>
    <submittedName>
        <fullName evidence="4">BTB/POZ domain-containing protein KCTD3</fullName>
    </submittedName>
</protein>
<proteinExistence type="predicted"/>
<dbReference type="EMBL" id="BGPR01011382">
    <property type="protein sequence ID" value="GBN51010.1"/>
    <property type="molecule type" value="Genomic_DNA"/>
</dbReference>
<dbReference type="OrthoDB" id="6409785at2759"/>
<dbReference type="PANTHER" id="PTHR15859:SF1">
    <property type="entry name" value="BTB DOMAIN-CONTAINING PROTEIN"/>
    <property type="match status" value="1"/>
</dbReference>
<comment type="caution">
    <text evidence="4">The sequence shown here is derived from an EMBL/GenBank/DDBJ whole genome shotgun (WGS) entry which is preliminary data.</text>
</comment>
<dbReference type="EMBL" id="BGPR01011082">
    <property type="protein sequence ID" value="GBN49502.1"/>
    <property type="molecule type" value="Genomic_DNA"/>
</dbReference>
<evidence type="ECO:0000313" key="2">
    <source>
        <dbReference type="EMBL" id="GBN49502.1"/>
    </source>
</evidence>
<evidence type="ECO:0000256" key="1">
    <source>
        <dbReference type="SAM" id="MobiDB-lite"/>
    </source>
</evidence>
<accession>A0A4Y2PJB3</accession>
<dbReference type="EMBL" id="BGPR01011383">
    <property type="protein sequence ID" value="GBN51023.1"/>
    <property type="molecule type" value="Genomic_DNA"/>
</dbReference>
<evidence type="ECO:0000313" key="4">
    <source>
        <dbReference type="EMBL" id="GBN51023.1"/>
    </source>
</evidence>